<evidence type="ECO:0000313" key="2">
    <source>
        <dbReference type="Proteomes" id="UP000572407"/>
    </source>
</evidence>
<proteinExistence type="predicted"/>
<dbReference type="Proteomes" id="UP000572407">
    <property type="component" value="Unassembled WGS sequence"/>
</dbReference>
<comment type="caution">
    <text evidence="1">The sequence shown here is derived from an EMBL/GenBank/DDBJ whole genome shotgun (WGS) entry which is preliminary data.</text>
</comment>
<sequence>MGAGLLAKGPGQATLMVAGVPLSRASSLPQFFSVFGLLVAEHALAPALVARELAPAGLRSGPKSCSAVGQVD</sequence>
<dbReference type="AlphaFoldDB" id="A0A7V8UEB3"/>
<protein>
    <submittedName>
        <fullName evidence="1">Uncharacterized protein</fullName>
    </submittedName>
</protein>
<gene>
    <name evidence="1" type="ORF">FHK92_19585</name>
</gene>
<organism evidence="1 2">
    <name type="scientific">Pseudomonas brassicacearum subsp. neoaurantiaca</name>
    <dbReference type="NCBI Taxonomy" id="494916"/>
    <lineage>
        <taxon>Bacteria</taxon>
        <taxon>Pseudomonadati</taxon>
        <taxon>Pseudomonadota</taxon>
        <taxon>Gammaproteobacteria</taxon>
        <taxon>Pseudomonadales</taxon>
        <taxon>Pseudomonadaceae</taxon>
        <taxon>Pseudomonas</taxon>
    </lineage>
</organism>
<reference evidence="1 2" key="1">
    <citation type="submission" date="2019-06" db="EMBL/GenBank/DDBJ databases">
        <title>Analysis of the biodiversity of Brassica napus bacterial endophytes for the selection of potential efficient biofertilizers for rapeseed crops.</title>
        <authorList>
            <person name="Jimenez-Gomez A."/>
            <person name="Saati-Santamaria Z."/>
            <person name="Menendez E."/>
            <person name="Rivas R."/>
            <person name="Mateos P.F."/>
            <person name="Velazquez E."/>
            <person name="Garcia-Fraile P."/>
        </authorList>
    </citation>
    <scope>NUCLEOTIDE SEQUENCE [LARGE SCALE GENOMIC DNA]</scope>
    <source>
        <strain evidence="1 2">CDVBN10</strain>
    </source>
</reference>
<dbReference type="EMBL" id="VDLV01000036">
    <property type="protein sequence ID" value="MBA1379979.1"/>
    <property type="molecule type" value="Genomic_DNA"/>
</dbReference>
<accession>A0A7V8UEB3</accession>
<name>A0A7V8UEB3_9PSED</name>
<evidence type="ECO:0000313" key="1">
    <source>
        <dbReference type="EMBL" id="MBA1379979.1"/>
    </source>
</evidence>